<evidence type="ECO:0000313" key="3">
    <source>
        <dbReference type="Proteomes" id="UP001211907"/>
    </source>
</evidence>
<organism evidence="2 3">
    <name type="scientific">Physocladia obscura</name>
    <dbReference type="NCBI Taxonomy" id="109957"/>
    <lineage>
        <taxon>Eukaryota</taxon>
        <taxon>Fungi</taxon>
        <taxon>Fungi incertae sedis</taxon>
        <taxon>Chytridiomycota</taxon>
        <taxon>Chytridiomycota incertae sedis</taxon>
        <taxon>Chytridiomycetes</taxon>
        <taxon>Chytridiales</taxon>
        <taxon>Chytriomycetaceae</taxon>
        <taxon>Physocladia</taxon>
    </lineage>
</organism>
<sequence>MLLVQLKLIYCLLTRSQLPLGENTMFYTPVYPAKIVNATAVTPILSFTDSNGTTSIATCTYTFSSYKQQLSFSYQIASWDGNISKNTPISFVQSLSSYTIAILISWLSNETYSLTAPAPLPPVVAHNVTVQTRGLILSPGDR</sequence>
<dbReference type="Proteomes" id="UP001211907">
    <property type="component" value="Unassembled WGS sequence"/>
</dbReference>
<reference evidence="2" key="1">
    <citation type="submission" date="2020-05" db="EMBL/GenBank/DDBJ databases">
        <title>Phylogenomic resolution of chytrid fungi.</title>
        <authorList>
            <person name="Stajich J.E."/>
            <person name="Amses K."/>
            <person name="Simmons R."/>
            <person name="Seto K."/>
            <person name="Myers J."/>
            <person name="Bonds A."/>
            <person name="Quandt C.A."/>
            <person name="Barry K."/>
            <person name="Liu P."/>
            <person name="Grigoriev I."/>
            <person name="Longcore J.E."/>
            <person name="James T.Y."/>
        </authorList>
    </citation>
    <scope>NUCLEOTIDE SEQUENCE</scope>
    <source>
        <strain evidence="2">JEL0513</strain>
    </source>
</reference>
<name>A0AAD5SSW7_9FUNG</name>
<keyword evidence="3" id="KW-1185">Reference proteome</keyword>
<feature type="signal peptide" evidence="1">
    <location>
        <begin position="1"/>
        <end position="16"/>
    </location>
</feature>
<evidence type="ECO:0000256" key="1">
    <source>
        <dbReference type="SAM" id="SignalP"/>
    </source>
</evidence>
<gene>
    <name evidence="2" type="ORF">HK100_004604</name>
</gene>
<comment type="caution">
    <text evidence="2">The sequence shown here is derived from an EMBL/GenBank/DDBJ whole genome shotgun (WGS) entry which is preliminary data.</text>
</comment>
<evidence type="ECO:0000313" key="2">
    <source>
        <dbReference type="EMBL" id="KAJ3101066.1"/>
    </source>
</evidence>
<feature type="chain" id="PRO_5042224959" evidence="1">
    <location>
        <begin position="17"/>
        <end position="142"/>
    </location>
</feature>
<accession>A0AAD5SSW7</accession>
<keyword evidence="1" id="KW-0732">Signal</keyword>
<protein>
    <submittedName>
        <fullName evidence="2">Uncharacterized protein</fullName>
    </submittedName>
</protein>
<dbReference type="EMBL" id="JADGJH010002245">
    <property type="protein sequence ID" value="KAJ3101066.1"/>
    <property type="molecule type" value="Genomic_DNA"/>
</dbReference>
<dbReference type="AlphaFoldDB" id="A0AAD5SSW7"/>
<proteinExistence type="predicted"/>